<dbReference type="GO" id="GO:0030488">
    <property type="term" value="P:tRNA methylation"/>
    <property type="evidence" value="ECO:0007669"/>
    <property type="project" value="TreeGrafter"/>
</dbReference>
<name>A0A6T8A7H2_9EUKA</name>
<evidence type="ECO:0000256" key="1">
    <source>
        <dbReference type="ARBA" id="ARBA00007980"/>
    </source>
</evidence>
<dbReference type="EMBL" id="HBKO01023273">
    <property type="protein sequence ID" value="CAE2227741.1"/>
    <property type="molecule type" value="Transcribed_RNA"/>
</dbReference>
<evidence type="ECO:0008006" key="3">
    <source>
        <dbReference type="Google" id="ProtNLM"/>
    </source>
</evidence>
<dbReference type="SUPFAM" id="SSF158997">
    <property type="entry name" value="Trm112p-like"/>
    <property type="match status" value="1"/>
</dbReference>
<gene>
    <name evidence="2" type="ORF">CPOL0286_LOCUS10530</name>
</gene>
<evidence type="ECO:0000313" key="2">
    <source>
        <dbReference type="EMBL" id="CAE2227741.1"/>
    </source>
</evidence>
<dbReference type="GO" id="GO:0046982">
    <property type="term" value="F:protein heterodimerization activity"/>
    <property type="evidence" value="ECO:0007669"/>
    <property type="project" value="InterPro"/>
</dbReference>
<proteinExistence type="inferred from homology"/>
<dbReference type="InterPro" id="IPR005651">
    <property type="entry name" value="Trm112-like"/>
</dbReference>
<dbReference type="GO" id="GO:0070476">
    <property type="term" value="P:rRNA (guanine-N7)-methylation"/>
    <property type="evidence" value="ECO:0007669"/>
    <property type="project" value="TreeGrafter"/>
</dbReference>
<dbReference type="CDD" id="cd21089">
    <property type="entry name" value="Trm112-like"/>
    <property type="match status" value="1"/>
</dbReference>
<protein>
    <recommendedName>
        <fullName evidence="3">Multifunctional methyltransferase subunit TRM112-like protein</fullName>
    </recommendedName>
</protein>
<sequence length="115" mass="12889">MKLLTHNMLMSPGTRNGYPLAIEVESLEEVETEFNADFIARMIEKLDYAALVQTVASLNMPDALPAQVPDKFAEDEEFLKALHHVLLEVEIMEGSLVCPETSRKFPIKEGIPSML</sequence>
<dbReference type="AlphaFoldDB" id="A0A6T8A7H2"/>
<dbReference type="Pfam" id="PF03966">
    <property type="entry name" value="Trm112p"/>
    <property type="match status" value="1"/>
</dbReference>
<dbReference type="Gene3D" id="2.20.25.10">
    <property type="match status" value="1"/>
</dbReference>
<accession>A0A6T8A7H2</accession>
<dbReference type="PANTHER" id="PTHR12773:SF0">
    <property type="entry name" value="MULTIFUNCTIONAL METHYLTRANSFERASE SUBUNIT TRM112-LIKE PROTEIN"/>
    <property type="match status" value="1"/>
</dbReference>
<reference evidence="2" key="1">
    <citation type="submission" date="2021-01" db="EMBL/GenBank/DDBJ databases">
        <authorList>
            <person name="Corre E."/>
            <person name="Pelletier E."/>
            <person name="Niang G."/>
            <person name="Scheremetjew M."/>
            <person name="Finn R."/>
            <person name="Kale V."/>
            <person name="Holt S."/>
            <person name="Cochrane G."/>
            <person name="Meng A."/>
            <person name="Brown T."/>
            <person name="Cohen L."/>
        </authorList>
    </citation>
    <scope>NUCLEOTIDE SEQUENCE</scope>
    <source>
        <strain evidence="2">UIO037</strain>
    </source>
</reference>
<comment type="similarity">
    <text evidence="1">Belongs to the TRM112 family.</text>
</comment>
<organism evidence="2">
    <name type="scientific">Prymnesium polylepis</name>
    <dbReference type="NCBI Taxonomy" id="72548"/>
    <lineage>
        <taxon>Eukaryota</taxon>
        <taxon>Haptista</taxon>
        <taxon>Haptophyta</taxon>
        <taxon>Prymnesiophyceae</taxon>
        <taxon>Prymnesiales</taxon>
        <taxon>Prymnesiaceae</taxon>
        <taxon>Prymnesium</taxon>
    </lineage>
</organism>
<dbReference type="PANTHER" id="PTHR12773">
    <property type="entry name" value="UPF0315 PROTEIN-RELATED"/>
    <property type="match status" value="1"/>
</dbReference>
<dbReference type="InterPro" id="IPR039127">
    <property type="entry name" value="Trm112"/>
</dbReference>